<sequence>DDPCLEFDKRGLCKNGAWCTVDGESSDAWCNCRPYFSGVFCEVKTDHFCGIACDHGDCTFHEGDYHHYILNEGTPNERPFSYNSHYFQCKCHEGWDGQRCDYNI</sequence>
<dbReference type="Proteomes" id="UP000749559">
    <property type="component" value="Unassembled WGS sequence"/>
</dbReference>
<keyword evidence="3" id="KW-1185">Reference proteome</keyword>
<feature type="non-terminal residue" evidence="2">
    <location>
        <position position="104"/>
    </location>
</feature>
<evidence type="ECO:0000313" key="2">
    <source>
        <dbReference type="EMBL" id="CAH1802638.1"/>
    </source>
</evidence>
<name>A0A8J1TNH3_OWEFU</name>
<dbReference type="EMBL" id="CAIIXF020000012">
    <property type="protein sequence ID" value="CAH1802638.1"/>
    <property type="molecule type" value="Genomic_DNA"/>
</dbReference>
<feature type="disulfide bond" evidence="1">
    <location>
        <begin position="13"/>
        <end position="30"/>
    </location>
</feature>
<dbReference type="AlphaFoldDB" id="A0A8J1TNH3"/>
<gene>
    <name evidence="2" type="ORF">OFUS_LOCUS26294</name>
</gene>
<reference evidence="2" key="1">
    <citation type="submission" date="2022-03" db="EMBL/GenBank/DDBJ databases">
        <authorList>
            <person name="Martin C."/>
        </authorList>
    </citation>
    <scope>NUCLEOTIDE SEQUENCE</scope>
</reference>
<dbReference type="InterPro" id="IPR000742">
    <property type="entry name" value="EGF"/>
</dbReference>
<proteinExistence type="predicted"/>
<feature type="disulfide bond" evidence="1">
    <location>
        <begin position="32"/>
        <end position="41"/>
    </location>
</feature>
<comment type="caution">
    <text evidence="1">Lacks conserved residue(s) required for the propagation of feature annotation.</text>
</comment>
<comment type="caution">
    <text evidence="2">The sequence shown here is derived from an EMBL/GenBank/DDBJ whole genome shotgun (WGS) entry which is preliminary data.</text>
</comment>
<organism evidence="2 3">
    <name type="scientific">Owenia fusiformis</name>
    <name type="common">Polychaete worm</name>
    <dbReference type="NCBI Taxonomy" id="6347"/>
    <lineage>
        <taxon>Eukaryota</taxon>
        <taxon>Metazoa</taxon>
        <taxon>Spiralia</taxon>
        <taxon>Lophotrochozoa</taxon>
        <taxon>Annelida</taxon>
        <taxon>Polychaeta</taxon>
        <taxon>Sedentaria</taxon>
        <taxon>Canalipalpata</taxon>
        <taxon>Sabellida</taxon>
        <taxon>Oweniida</taxon>
        <taxon>Oweniidae</taxon>
        <taxon>Owenia</taxon>
    </lineage>
</organism>
<evidence type="ECO:0000256" key="1">
    <source>
        <dbReference type="PROSITE-ProRule" id="PRU00076"/>
    </source>
</evidence>
<dbReference type="PROSITE" id="PS00022">
    <property type="entry name" value="EGF_1"/>
    <property type="match status" value="2"/>
</dbReference>
<protein>
    <submittedName>
        <fullName evidence="2">Uncharacterized protein</fullName>
    </submittedName>
</protein>
<dbReference type="PROSITE" id="PS01186">
    <property type="entry name" value="EGF_2"/>
    <property type="match status" value="1"/>
</dbReference>
<keyword evidence="1" id="KW-0245">EGF-like domain</keyword>
<keyword evidence="1" id="KW-1015">Disulfide bond</keyword>
<dbReference type="Gene3D" id="2.10.25.10">
    <property type="entry name" value="Laminin"/>
    <property type="match status" value="1"/>
</dbReference>
<dbReference type="SUPFAM" id="SSF57196">
    <property type="entry name" value="EGF/Laminin"/>
    <property type="match status" value="1"/>
</dbReference>
<dbReference type="PROSITE" id="PS50026">
    <property type="entry name" value="EGF_3"/>
    <property type="match status" value="1"/>
</dbReference>
<feature type="non-terminal residue" evidence="2">
    <location>
        <position position="1"/>
    </location>
</feature>
<evidence type="ECO:0000313" key="3">
    <source>
        <dbReference type="Proteomes" id="UP000749559"/>
    </source>
</evidence>
<accession>A0A8J1TNH3</accession>
<dbReference type="SMART" id="SM00181">
    <property type="entry name" value="EGF"/>
    <property type="match status" value="2"/>
</dbReference>